<name>A0AAW1TUX7_9CUCU</name>
<evidence type="ECO:0000313" key="2">
    <source>
        <dbReference type="Proteomes" id="UP001431783"/>
    </source>
</evidence>
<accession>A0AAW1TUX7</accession>
<keyword evidence="2" id="KW-1185">Reference proteome</keyword>
<protein>
    <submittedName>
        <fullName evidence="1">Uncharacterized protein</fullName>
    </submittedName>
</protein>
<reference evidence="1 2" key="1">
    <citation type="submission" date="2023-03" db="EMBL/GenBank/DDBJ databases">
        <title>Genome insight into feeding habits of ladybird beetles.</title>
        <authorList>
            <person name="Li H.-S."/>
            <person name="Huang Y.-H."/>
            <person name="Pang H."/>
        </authorList>
    </citation>
    <scope>NUCLEOTIDE SEQUENCE [LARGE SCALE GENOMIC DNA]</scope>
    <source>
        <strain evidence="1">SYSU_2023b</strain>
        <tissue evidence="1">Whole body</tissue>
    </source>
</reference>
<gene>
    <name evidence="1" type="ORF">WA026_005428</name>
</gene>
<organism evidence="1 2">
    <name type="scientific">Henosepilachna vigintioctopunctata</name>
    <dbReference type="NCBI Taxonomy" id="420089"/>
    <lineage>
        <taxon>Eukaryota</taxon>
        <taxon>Metazoa</taxon>
        <taxon>Ecdysozoa</taxon>
        <taxon>Arthropoda</taxon>
        <taxon>Hexapoda</taxon>
        <taxon>Insecta</taxon>
        <taxon>Pterygota</taxon>
        <taxon>Neoptera</taxon>
        <taxon>Endopterygota</taxon>
        <taxon>Coleoptera</taxon>
        <taxon>Polyphaga</taxon>
        <taxon>Cucujiformia</taxon>
        <taxon>Coccinelloidea</taxon>
        <taxon>Coccinellidae</taxon>
        <taxon>Epilachninae</taxon>
        <taxon>Epilachnini</taxon>
        <taxon>Henosepilachna</taxon>
    </lineage>
</organism>
<evidence type="ECO:0000313" key="1">
    <source>
        <dbReference type="EMBL" id="KAK9874594.1"/>
    </source>
</evidence>
<comment type="caution">
    <text evidence="1">The sequence shown here is derived from an EMBL/GenBank/DDBJ whole genome shotgun (WGS) entry which is preliminary data.</text>
</comment>
<proteinExistence type="predicted"/>
<sequence length="107" mass="12686">MDKNMKSRGIIQDLKGFIMGGYADTKYILCYNGLWTHESRAEESLMDPSEMTLLRSIRRRTFSAFPLQSLMKTSMDRIKYAKFIANFPSNNHLYENKHWEKCFFSKQ</sequence>
<dbReference type="EMBL" id="JARQZJ010000032">
    <property type="protein sequence ID" value="KAK9874594.1"/>
    <property type="molecule type" value="Genomic_DNA"/>
</dbReference>
<dbReference type="Proteomes" id="UP001431783">
    <property type="component" value="Unassembled WGS sequence"/>
</dbReference>
<dbReference type="AlphaFoldDB" id="A0AAW1TUX7"/>